<feature type="domain" description="Tyrosine specific protein phosphatases" evidence="1">
    <location>
        <begin position="130"/>
        <end position="170"/>
    </location>
</feature>
<dbReference type="InterPro" id="IPR029021">
    <property type="entry name" value="Prot-tyrosine_phosphatase-like"/>
</dbReference>
<dbReference type="EMBL" id="JAUJDW010000288">
    <property type="protein sequence ID" value="KAK0609088.1"/>
    <property type="molecule type" value="Genomic_DNA"/>
</dbReference>
<evidence type="ECO:0000313" key="2">
    <source>
        <dbReference type="EMBL" id="KAK0609088.1"/>
    </source>
</evidence>
<dbReference type="PROSITE" id="PS00383">
    <property type="entry name" value="TYR_PHOSPHATASE_1"/>
    <property type="match status" value="1"/>
</dbReference>
<dbReference type="GO" id="GO:0004721">
    <property type="term" value="F:phosphoprotein phosphatase activity"/>
    <property type="evidence" value="ECO:0007669"/>
    <property type="project" value="InterPro"/>
</dbReference>
<dbReference type="Gene3D" id="3.90.190.10">
    <property type="entry name" value="Protein tyrosine phosphatase superfamily"/>
    <property type="match status" value="1"/>
</dbReference>
<dbReference type="PROSITE" id="PS50056">
    <property type="entry name" value="TYR_PHOSPHATASE_2"/>
    <property type="match status" value="1"/>
</dbReference>
<dbReference type="InterPro" id="IPR016130">
    <property type="entry name" value="Tyr_Pase_AS"/>
</dbReference>
<gene>
    <name evidence="2" type="primary">iphP</name>
    <name evidence="2" type="ORF">DIS24_g12509</name>
</gene>
<dbReference type="SUPFAM" id="SSF52799">
    <property type="entry name" value="(Phosphotyrosine protein) phosphatases II"/>
    <property type="match status" value="1"/>
</dbReference>
<feature type="non-terminal residue" evidence="2">
    <location>
        <position position="1"/>
    </location>
</feature>
<organism evidence="2 3">
    <name type="scientific">Lasiodiplodia hormozganensis</name>
    <dbReference type="NCBI Taxonomy" id="869390"/>
    <lineage>
        <taxon>Eukaryota</taxon>
        <taxon>Fungi</taxon>
        <taxon>Dikarya</taxon>
        <taxon>Ascomycota</taxon>
        <taxon>Pezizomycotina</taxon>
        <taxon>Dothideomycetes</taxon>
        <taxon>Dothideomycetes incertae sedis</taxon>
        <taxon>Botryosphaeriales</taxon>
        <taxon>Botryosphaeriaceae</taxon>
        <taxon>Lasiodiplodia</taxon>
    </lineage>
</organism>
<dbReference type="InterPro" id="IPR026893">
    <property type="entry name" value="Tyr/Ser_Pase_IphP-type"/>
</dbReference>
<keyword evidence="3" id="KW-1185">Reference proteome</keyword>
<dbReference type="InterPro" id="IPR000387">
    <property type="entry name" value="Tyr_Pase_dom"/>
</dbReference>
<proteinExistence type="predicted"/>
<protein>
    <submittedName>
        <fullName evidence="2">Tyrosine-protein phosphatase</fullName>
    </submittedName>
</protein>
<evidence type="ECO:0000313" key="3">
    <source>
        <dbReference type="Proteomes" id="UP001175001"/>
    </source>
</evidence>
<reference evidence="2" key="1">
    <citation type="submission" date="2023-06" db="EMBL/GenBank/DDBJ databases">
        <title>Multi-omics analyses reveal the molecular pathogenesis toolkit of Lasiodiplodia hormozganensis, a cross-kingdom pathogen.</title>
        <authorList>
            <person name="Felix C."/>
            <person name="Meneses R."/>
            <person name="Goncalves M.F.M."/>
            <person name="Tilleman L."/>
            <person name="Duarte A.S."/>
            <person name="Jorrin-Novo J.V."/>
            <person name="Van De Peer Y."/>
            <person name="Deforce D."/>
            <person name="Van Nieuwerburgh F."/>
            <person name="Esteves A.C."/>
            <person name="Alves A."/>
        </authorList>
    </citation>
    <scope>NUCLEOTIDE SEQUENCE</scope>
    <source>
        <strain evidence="2">CBS 339.90</strain>
    </source>
</reference>
<dbReference type="PANTHER" id="PTHR31126">
    <property type="entry name" value="TYROSINE-PROTEIN PHOSPHATASE"/>
    <property type="match status" value="1"/>
</dbReference>
<dbReference type="PANTHER" id="PTHR31126:SF1">
    <property type="entry name" value="TYROSINE SPECIFIC PROTEIN PHOSPHATASES DOMAIN-CONTAINING PROTEIN"/>
    <property type="match status" value="1"/>
</dbReference>
<dbReference type="Pfam" id="PF13350">
    <property type="entry name" value="Y_phosphatase3"/>
    <property type="match status" value="1"/>
</dbReference>
<name>A0AA39W9W8_9PEZI</name>
<evidence type="ECO:0000259" key="1">
    <source>
        <dbReference type="PROSITE" id="PS50056"/>
    </source>
</evidence>
<comment type="caution">
    <text evidence="2">The sequence shown here is derived from an EMBL/GenBank/DDBJ whole genome shotgun (WGS) entry which is preliminary data.</text>
</comment>
<accession>A0AA39W9W8</accession>
<sequence>DAGNNLPISGGAGACIRPLVLLRSADPSRATDADRGVLRGLRVARVFDLRSRPEVEAGLEAVGAFKEEKEGGEGEGEDGDDGLLKRVWTPVFEDEVFVPERLAVRYRAYARKGLEGFVAAYGEILAGGGPAFATILRHIASESSAEKPNALLVHCSAGKDRTGVFVAVLLSMLGVADDLVADEYALTEVGLAHVKPLMIKKISENPAFKENGAGLEGAERMSGSKKDSMLATLAMIREKYGSVEGYVRNVCGLSTEEIERIRQVMIIPKSEGEAEIARNASL</sequence>
<dbReference type="Proteomes" id="UP001175001">
    <property type="component" value="Unassembled WGS sequence"/>
</dbReference>
<dbReference type="AlphaFoldDB" id="A0AA39W9W8"/>